<reference evidence="1" key="1">
    <citation type="submission" date="2015-10" db="EMBL/GenBank/DDBJ databases">
        <authorList>
            <person name="Regsiter A."/>
            <person name="william w."/>
        </authorList>
    </citation>
    <scope>NUCLEOTIDE SEQUENCE</scope>
    <source>
        <strain evidence="1">Montdore</strain>
    </source>
</reference>
<dbReference type="PANTHER" id="PTHR31252:SF11">
    <property type="entry name" value="DUF4419 DOMAIN-CONTAINING PROTEIN"/>
    <property type="match status" value="1"/>
</dbReference>
<gene>
    <name evidence="1" type="ORF">GSTUAT00007169001</name>
</gene>
<dbReference type="EMBL" id="LN891115">
    <property type="protein sequence ID" value="CUS08754.1"/>
    <property type="molecule type" value="Genomic_DNA"/>
</dbReference>
<dbReference type="Pfam" id="PF14388">
    <property type="entry name" value="DUF4419"/>
    <property type="match status" value="2"/>
</dbReference>
<keyword evidence="2" id="KW-1185">Reference proteome</keyword>
<dbReference type="InterPro" id="IPR025533">
    <property type="entry name" value="DUF4419"/>
</dbReference>
<name>A0A292PNR0_9PEZI</name>
<evidence type="ECO:0000313" key="2">
    <source>
        <dbReference type="Proteomes" id="UP001412239"/>
    </source>
</evidence>
<dbReference type="Proteomes" id="UP001412239">
    <property type="component" value="Unassembled WGS sequence"/>
</dbReference>
<dbReference type="AlphaFoldDB" id="A0A292PNR0"/>
<accession>A0A292PNR0</accession>
<sequence>MPNFSTTTDENKSVAAIIMIGTLKRYFDYRLRTGCRFPSATLLGEKSDWKEILHKVQYLPKLVGYQEFLAPACHAPGQHGSVNNICNISGWITAFCFFKETGQRTPEYSDEELGSYADLTTIDQQKRLILGDVVYPIIHPSSIPKGVVSVSVVVENHETGLVHETTMVVGSVSMTLQLQMMEGA</sequence>
<organism evidence="1 2">
    <name type="scientific">Tuber aestivum</name>
    <name type="common">summer truffle</name>
    <dbReference type="NCBI Taxonomy" id="59557"/>
    <lineage>
        <taxon>Eukaryota</taxon>
        <taxon>Fungi</taxon>
        <taxon>Dikarya</taxon>
        <taxon>Ascomycota</taxon>
        <taxon>Pezizomycotina</taxon>
        <taxon>Pezizomycetes</taxon>
        <taxon>Pezizales</taxon>
        <taxon>Tuberaceae</taxon>
        <taxon>Tuber</taxon>
    </lineage>
</organism>
<evidence type="ECO:0000313" key="1">
    <source>
        <dbReference type="EMBL" id="CUS08754.1"/>
    </source>
</evidence>
<dbReference type="PANTHER" id="PTHR31252">
    <property type="entry name" value="DUF4419 DOMAIN-CONTAINING PROTEIN"/>
    <property type="match status" value="1"/>
</dbReference>
<protein>
    <submittedName>
        <fullName evidence="1">Uncharacterized protein</fullName>
    </submittedName>
</protein>
<proteinExistence type="predicted"/>